<dbReference type="EMBL" id="JAASRO010000001">
    <property type="protein sequence ID" value="NIK55804.1"/>
    <property type="molecule type" value="Genomic_DNA"/>
</dbReference>
<evidence type="ECO:0000313" key="6">
    <source>
        <dbReference type="Proteomes" id="UP000555407"/>
    </source>
</evidence>
<dbReference type="PROSITE" id="PS50995">
    <property type="entry name" value="HTH_MARR_2"/>
    <property type="match status" value="1"/>
</dbReference>
<dbReference type="PANTHER" id="PTHR43877:SF2">
    <property type="entry name" value="AMINOALKYLPHOSPHONATE N-ACETYLTRANSFERASE-RELATED"/>
    <property type="match status" value="1"/>
</dbReference>
<dbReference type="GO" id="GO:0016747">
    <property type="term" value="F:acyltransferase activity, transferring groups other than amino-acyl groups"/>
    <property type="evidence" value="ECO:0007669"/>
    <property type="project" value="InterPro"/>
</dbReference>
<feature type="domain" description="HTH marR-type" evidence="3">
    <location>
        <begin position="1"/>
        <end position="133"/>
    </location>
</feature>
<keyword evidence="6" id="KW-1185">Reference proteome</keyword>
<dbReference type="GO" id="GO:0003677">
    <property type="term" value="F:DNA binding"/>
    <property type="evidence" value="ECO:0007669"/>
    <property type="project" value="UniProtKB-KW"/>
</dbReference>
<dbReference type="GO" id="GO:0003700">
    <property type="term" value="F:DNA-binding transcription factor activity"/>
    <property type="evidence" value="ECO:0007669"/>
    <property type="project" value="InterPro"/>
</dbReference>
<proteinExistence type="predicted"/>
<dbReference type="Gene3D" id="3.40.630.30">
    <property type="match status" value="1"/>
</dbReference>
<feature type="domain" description="N-acetyltransferase" evidence="4">
    <location>
        <begin position="140"/>
        <end position="290"/>
    </location>
</feature>
<dbReference type="SUPFAM" id="SSF46785">
    <property type="entry name" value="Winged helix' DNA-binding domain"/>
    <property type="match status" value="1"/>
</dbReference>
<accession>A0A7X6A048</accession>
<dbReference type="InterPro" id="IPR036390">
    <property type="entry name" value="WH_DNA-bd_sf"/>
</dbReference>
<name>A0A7X6A048_9ACTN</name>
<keyword evidence="5" id="KW-0238">DNA-binding</keyword>
<dbReference type="Proteomes" id="UP000555407">
    <property type="component" value="Unassembled WGS sequence"/>
</dbReference>
<dbReference type="AlphaFoldDB" id="A0A7X6A048"/>
<sequence>MGVAEVRRFNRVVTQRVGALHDAYLSRGRPLGQDRVLWEIGPNGCDVRSLRARLDLDSGYVSRLLRSLETAGLVRVEPSEDDGRVRIARLTADGLAERQVLDERSDELAESILEPLDGRQRKRLVAAMDEVARLLTASMVRVDAVDPRLPAAQYCLESYFAELGERFEAGFDRSRSISADNAELTPPAGLLLMATLHAEPVGCGALKFHGTDPAEIKRMWVATDARGLGLGRRLLTELERAAAAHGAPAVRLETNRNLTEAIALYRSAGYQDVPPFNTEPYAHHWFEKRL</sequence>
<dbReference type="InterPro" id="IPR016181">
    <property type="entry name" value="Acyl_CoA_acyltransferase"/>
</dbReference>
<evidence type="ECO:0000259" key="4">
    <source>
        <dbReference type="PROSITE" id="PS51186"/>
    </source>
</evidence>
<dbReference type="RefSeq" id="WP_167204741.1">
    <property type="nucleotide sequence ID" value="NZ_JAASRO010000001.1"/>
</dbReference>
<dbReference type="Pfam" id="PF00583">
    <property type="entry name" value="Acetyltransf_1"/>
    <property type="match status" value="1"/>
</dbReference>
<organism evidence="5 6">
    <name type="scientific">Kribbella shirazensis</name>
    <dbReference type="NCBI Taxonomy" id="1105143"/>
    <lineage>
        <taxon>Bacteria</taxon>
        <taxon>Bacillati</taxon>
        <taxon>Actinomycetota</taxon>
        <taxon>Actinomycetes</taxon>
        <taxon>Propionibacteriales</taxon>
        <taxon>Kribbellaceae</taxon>
        <taxon>Kribbella</taxon>
    </lineage>
</organism>
<evidence type="ECO:0000259" key="3">
    <source>
        <dbReference type="PROSITE" id="PS50995"/>
    </source>
</evidence>
<gene>
    <name evidence="5" type="ORF">BJY22_001521</name>
</gene>
<dbReference type="SUPFAM" id="SSF55729">
    <property type="entry name" value="Acyl-CoA N-acyltransferases (Nat)"/>
    <property type="match status" value="1"/>
</dbReference>
<protein>
    <submittedName>
        <fullName evidence="5">DNA-binding MarR family transcriptional regulator/GNAT superfamily N-acetyltransferase</fullName>
    </submittedName>
</protein>
<dbReference type="SMART" id="SM00347">
    <property type="entry name" value="HTH_MARR"/>
    <property type="match status" value="1"/>
</dbReference>
<dbReference type="InterPro" id="IPR050832">
    <property type="entry name" value="Bact_Acetyltransf"/>
</dbReference>
<keyword evidence="2" id="KW-0012">Acyltransferase</keyword>
<evidence type="ECO:0000313" key="5">
    <source>
        <dbReference type="EMBL" id="NIK55804.1"/>
    </source>
</evidence>
<comment type="caution">
    <text evidence="5">The sequence shown here is derived from an EMBL/GenBank/DDBJ whole genome shotgun (WGS) entry which is preliminary data.</text>
</comment>
<keyword evidence="1 5" id="KW-0808">Transferase</keyword>
<dbReference type="InterPro" id="IPR000835">
    <property type="entry name" value="HTH_MarR-typ"/>
</dbReference>
<evidence type="ECO:0000256" key="1">
    <source>
        <dbReference type="ARBA" id="ARBA00022679"/>
    </source>
</evidence>
<reference evidence="5 6" key="1">
    <citation type="submission" date="2020-03" db="EMBL/GenBank/DDBJ databases">
        <title>Sequencing the genomes of 1000 actinobacteria strains.</title>
        <authorList>
            <person name="Klenk H.-P."/>
        </authorList>
    </citation>
    <scope>NUCLEOTIDE SEQUENCE [LARGE SCALE GENOMIC DNA]</scope>
    <source>
        <strain evidence="5 6">DSM 45490</strain>
    </source>
</reference>
<dbReference type="PANTHER" id="PTHR43877">
    <property type="entry name" value="AMINOALKYLPHOSPHONATE N-ACETYLTRANSFERASE-RELATED-RELATED"/>
    <property type="match status" value="1"/>
</dbReference>
<dbReference type="InterPro" id="IPR036388">
    <property type="entry name" value="WH-like_DNA-bd_sf"/>
</dbReference>
<evidence type="ECO:0000256" key="2">
    <source>
        <dbReference type="ARBA" id="ARBA00023315"/>
    </source>
</evidence>
<dbReference type="Pfam" id="PF12802">
    <property type="entry name" value="MarR_2"/>
    <property type="match status" value="1"/>
</dbReference>
<dbReference type="PROSITE" id="PS51186">
    <property type="entry name" value="GNAT"/>
    <property type="match status" value="1"/>
</dbReference>
<dbReference type="Gene3D" id="1.10.10.10">
    <property type="entry name" value="Winged helix-like DNA-binding domain superfamily/Winged helix DNA-binding domain"/>
    <property type="match status" value="1"/>
</dbReference>
<dbReference type="InterPro" id="IPR000182">
    <property type="entry name" value="GNAT_dom"/>
</dbReference>